<keyword evidence="2" id="KW-0479">Metal-binding</keyword>
<dbReference type="Proteomes" id="UP000032300">
    <property type="component" value="Chromosome"/>
</dbReference>
<keyword evidence="2" id="KW-0464">Manganese</keyword>
<gene>
    <name evidence="5" type="ORF">TS85_19140</name>
</gene>
<feature type="binding site" evidence="2">
    <location>
        <position position="208"/>
    </location>
    <ligand>
        <name>Mn(2+)</name>
        <dbReference type="ChEBI" id="CHEBI:29035"/>
        <label>2</label>
    </ligand>
</feature>
<dbReference type="Pfam" id="PF01546">
    <property type="entry name" value="Peptidase_M20"/>
    <property type="match status" value="1"/>
</dbReference>
<dbReference type="AlphaFoldDB" id="A0A7U4JAX7"/>
<keyword evidence="6" id="KW-1185">Reference proteome</keyword>
<dbReference type="InterPro" id="IPR011650">
    <property type="entry name" value="Peptidase_M20_dimer"/>
</dbReference>
<feature type="domain" description="Peptidase M20 dimerisation" evidence="4">
    <location>
        <begin position="227"/>
        <end position="323"/>
    </location>
</feature>
<dbReference type="Gene3D" id="3.40.630.10">
    <property type="entry name" value="Zn peptidases"/>
    <property type="match status" value="1"/>
</dbReference>
<keyword evidence="3" id="KW-0732">Signal</keyword>
<name>A0A7U4JAX7_9SPHN</name>
<dbReference type="GO" id="GO:0046872">
    <property type="term" value="F:metal ion binding"/>
    <property type="evidence" value="ECO:0007669"/>
    <property type="project" value="UniProtKB-KW"/>
</dbReference>
<accession>A0A7U4JAX7</accession>
<reference evidence="5 6" key="2">
    <citation type="submission" date="2015-02" db="EMBL/GenBank/DDBJ databases">
        <title>The complete genome of Sphingomonas hengshuiensis sp. WHSC-8 isolated from soil of Hengshui Lake.</title>
        <authorList>
            <person name="Wei S."/>
            <person name="Guo J."/>
            <person name="Su C."/>
            <person name="Wu R."/>
            <person name="Zhang Z."/>
            <person name="Liang K."/>
            <person name="Li H."/>
            <person name="Wang T."/>
            <person name="Liu H."/>
            <person name="Zhang C."/>
            <person name="Li Z."/>
            <person name="Wang Q."/>
            <person name="Meng J."/>
        </authorList>
    </citation>
    <scope>NUCLEOTIDE SEQUENCE [LARGE SCALE GENOMIC DNA]</scope>
    <source>
        <strain evidence="5 6">WHSC-8</strain>
    </source>
</reference>
<keyword evidence="1" id="KW-0378">Hydrolase</keyword>
<dbReference type="NCBIfam" id="TIGR01891">
    <property type="entry name" value="amidohydrolases"/>
    <property type="match status" value="1"/>
</dbReference>
<proteinExistence type="predicted"/>
<dbReference type="PIRSF" id="PIRSF005962">
    <property type="entry name" value="Pept_M20D_amidohydro"/>
    <property type="match status" value="1"/>
</dbReference>
<organism evidence="5 6">
    <name type="scientific">Sphingomonas hengshuiensis</name>
    <dbReference type="NCBI Taxonomy" id="1609977"/>
    <lineage>
        <taxon>Bacteria</taxon>
        <taxon>Pseudomonadati</taxon>
        <taxon>Pseudomonadota</taxon>
        <taxon>Alphaproteobacteria</taxon>
        <taxon>Sphingomonadales</taxon>
        <taxon>Sphingomonadaceae</taxon>
        <taxon>Sphingomonas</taxon>
    </lineage>
</organism>
<evidence type="ECO:0000313" key="5">
    <source>
        <dbReference type="EMBL" id="AJP73448.1"/>
    </source>
</evidence>
<feature type="chain" id="PRO_5030683043" description="Peptidase M20 dimerisation domain-containing protein" evidence="3">
    <location>
        <begin position="26"/>
        <end position="442"/>
    </location>
</feature>
<dbReference type="InterPro" id="IPR002933">
    <property type="entry name" value="Peptidase_M20"/>
</dbReference>
<feature type="binding site" evidence="2">
    <location>
        <position position="141"/>
    </location>
    <ligand>
        <name>Mn(2+)</name>
        <dbReference type="ChEBI" id="CHEBI:29035"/>
        <label>2</label>
    </ligand>
</feature>
<reference evidence="5 6" key="1">
    <citation type="journal article" date="2015" name="Int. J. Syst. Evol. Microbiol.">
        <title>Sphingomonas hengshuiensis sp. nov., isolated from lake wetland.</title>
        <authorList>
            <person name="Wei S."/>
            <person name="Wang T."/>
            <person name="Liu H."/>
            <person name="Zhang C."/>
            <person name="Guo J."/>
            <person name="Wang Q."/>
            <person name="Liang K."/>
            <person name="Zhang Z."/>
        </authorList>
    </citation>
    <scope>NUCLEOTIDE SEQUENCE [LARGE SCALE GENOMIC DNA]</scope>
    <source>
        <strain evidence="5 6">WHSC-8</strain>
    </source>
</reference>
<feature type="binding site" evidence="2">
    <location>
        <position position="177"/>
    </location>
    <ligand>
        <name>Mn(2+)</name>
        <dbReference type="ChEBI" id="CHEBI:29035"/>
        <label>2</label>
    </ligand>
</feature>
<dbReference type="PANTHER" id="PTHR11014">
    <property type="entry name" value="PEPTIDASE M20 FAMILY MEMBER"/>
    <property type="match status" value="1"/>
</dbReference>
<dbReference type="GO" id="GO:0016787">
    <property type="term" value="F:hydrolase activity"/>
    <property type="evidence" value="ECO:0007669"/>
    <property type="project" value="UniProtKB-KW"/>
</dbReference>
<dbReference type="SUPFAM" id="SSF53187">
    <property type="entry name" value="Zn-dependent exopeptidases"/>
    <property type="match status" value="1"/>
</dbReference>
<protein>
    <recommendedName>
        <fullName evidence="4">Peptidase M20 dimerisation domain-containing protein</fullName>
    </recommendedName>
</protein>
<dbReference type="EMBL" id="CP010836">
    <property type="protein sequence ID" value="AJP73448.1"/>
    <property type="molecule type" value="Genomic_DNA"/>
</dbReference>
<feature type="binding site" evidence="2">
    <location>
        <position position="410"/>
    </location>
    <ligand>
        <name>Mn(2+)</name>
        <dbReference type="ChEBI" id="CHEBI:29035"/>
        <label>2</label>
    </ligand>
</feature>
<dbReference type="RefSeq" id="WP_044334353.1">
    <property type="nucleotide sequence ID" value="NZ_CP010836.1"/>
</dbReference>
<evidence type="ECO:0000256" key="2">
    <source>
        <dbReference type="PIRSR" id="PIRSR005962-1"/>
    </source>
</evidence>
<evidence type="ECO:0000259" key="4">
    <source>
        <dbReference type="Pfam" id="PF07687"/>
    </source>
</evidence>
<dbReference type="SUPFAM" id="SSF55031">
    <property type="entry name" value="Bacterial exopeptidase dimerisation domain"/>
    <property type="match status" value="1"/>
</dbReference>
<evidence type="ECO:0000313" key="6">
    <source>
        <dbReference type="Proteomes" id="UP000032300"/>
    </source>
</evidence>
<dbReference type="Pfam" id="PF07687">
    <property type="entry name" value="M20_dimer"/>
    <property type="match status" value="1"/>
</dbReference>
<dbReference type="PANTHER" id="PTHR11014:SF63">
    <property type="entry name" value="METALLOPEPTIDASE, PUTATIVE (AFU_ORTHOLOGUE AFUA_6G09600)-RELATED"/>
    <property type="match status" value="1"/>
</dbReference>
<evidence type="ECO:0000256" key="3">
    <source>
        <dbReference type="SAM" id="SignalP"/>
    </source>
</evidence>
<dbReference type="InterPro" id="IPR017439">
    <property type="entry name" value="Amidohydrolase"/>
</dbReference>
<dbReference type="Gene3D" id="3.30.70.360">
    <property type="match status" value="1"/>
</dbReference>
<feature type="signal peptide" evidence="3">
    <location>
        <begin position="1"/>
        <end position="25"/>
    </location>
</feature>
<sequence>MFHFPALSLVLLPCLALAWSGAVRAEAPAPPPDVSARVAAVAPQVREWRRDIHSHPELANEERRTATLVAAHLRRLGFDEVRTGVGRTGVVGLLRGARPGAILALRADMDALPIREATGLPFASQATGLFDGHEVPVMHGCGHDAHTAMLMGAATVLAGMRDRISGTIMFIFQPAEEGGPPNMVSGARAMLADGLFAREKPSAILALHVEPGPVGQIQVRPGPFLAGSTDLSIDLTGRQTHAGRPWEGTDLINLSADIVKSLTTISARRLDLVAYPNVISVGSLKAGLRKNILPGTAEMRGIIRTFDQDQQASIQALIRTSIDGLAQSYGAQARVSFTDSTPVTRNDPKLLDSLMPALRAAAGVAGVDPNSRLRGAAEDFSFLEQEIPGLYYILGSTPAGIDPAQAPTNHSDRFDIDEAVLPVGVTAHVLSALAFLDAHHAP</sequence>
<dbReference type="InterPro" id="IPR036264">
    <property type="entry name" value="Bact_exopeptidase_dim_dom"/>
</dbReference>
<comment type="cofactor">
    <cofactor evidence="2">
        <name>Mn(2+)</name>
        <dbReference type="ChEBI" id="CHEBI:29035"/>
    </cofactor>
    <text evidence="2">The Mn(2+) ion enhances activity.</text>
</comment>
<evidence type="ECO:0000256" key="1">
    <source>
        <dbReference type="ARBA" id="ARBA00022801"/>
    </source>
</evidence>
<dbReference type="KEGG" id="sphi:TS85_19140"/>
<feature type="binding site" evidence="2">
    <location>
        <position position="143"/>
    </location>
    <ligand>
        <name>Mn(2+)</name>
        <dbReference type="ChEBI" id="CHEBI:29035"/>
        <label>2</label>
    </ligand>
</feature>